<name>A0A165EYF1_9BASI</name>
<dbReference type="OrthoDB" id="3160134at2759"/>
<organism evidence="3 4">
    <name type="scientific">Calocera cornea HHB12733</name>
    <dbReference type="NCBI Taxonomy" id="1353952"/>
    <lineage>
        <taxon>Eukaryota</taxon>
        <taxon>Fungi</taxon>
        <taxon>Dikarya</taxon>
        <taxon>Basidiomycota</taxon>
        <taxon>Agaricomycotina</taxon>
        <taxon>Dacrymycetes</taxon>
        <taxon>Dacrymycetales</taxon>
        <taxon>Dacrymycetaceae</taxon>
        <taxon>Calocera</taxon>
    </lineage>
</organism>
<feature type="compositionally biased region" description="Polar residues" evidence="1">
    <location>
        <begin position="14"/>
        <end position="24"/>
    </location>
</feature>
<dbReference type="EMBL" id="KV423989">
    <property type="protein sequence ID" value="KZT55786.1"/>
    <property type="molecule type" value="Genomic_DNA"/>
</dbReference>
<evidence type="ECO:0000313" key="2">
    <source>
        <dbReference type="EMBL" id="KZT55341.1"/>
    </source>
</evidence>
<gene>
    <name evidence="3" type="ORF">CALCODRAFT_484544</name>
    <name evidence="2" type="ORF">CALCODRAFT_484891</name>
</gene>
<dbReference type="Pfam" id="PF20414">
    <property type="entry name" value="DUF6698"/>
    <property type="match status" value="1"/>
</dbReference>
<protein>
    <submittedName>
        <fullName evidence="3">Uncharacterized protein</fullName>
    </submittedName>
</protein>
<proteinExistence type="predicted"/>
<feature type="compositionally biased region" description="Basic and acidic residues" evidence="1">
    <location>
        <begin position="132"/>
        <end position="142"/>
    </location>
</feature>
<dbReference type="AlphaFoldDB" id="A0A165EYF1"/>
<keyword evidence="4" id="KW-1185">Reference proteome</keyword>
<dbReference type="EMBL" id="KV423997">
    <property type="protein sequence ID" value="KZT55341.1"/>
    <property type="molecule type" value="Genomic_DNA"/>
</dbReference>
<evidence type="ECO:0000256" key="1">
    <source>
        <dbReference type="SAM" id="MobiDB-lite"/>
    </source>
</evidence>
<dbReference type="STRING" id="1353952.A0A165EYF1"/>
<sequence length="381" mass="42877">MPLLEPAFSPEGSPDSSATISLTSRSPSLNLVKRTSPCDEEGFYSRKKARKVADPMEKLGKHLARAIDMFEPVLPALEDGINNDEPLNVLVETDPKKYRRVEFYSAIEYKYPRLPERLGSKEEGGLESAAKSLEKGRSDARTDDTNKLKGYIVELLTSVFPPSRAEGLTSSLKSTRGWQHPLTGELLTPHDKDWNDLSVQEDLKSGKLVSKKWPHFLFKGFRANAQRLFHGFLQNDLMLRAALCIFINPSASLAKDTGRSRSNRAGNAALAGMTEMTVPALAYVAFQLRFALSSEEVFSKAGHDMFDYSRFYYDIIRLLEDPRMQWLKKAVLKWYNERIFPHEVQRTVDPDDTADLMIRQAMEAGLHEQGESVAGGEAWGE</sequence>
<dbReference type="InterPro" id="IPR046521">
    <property type="entry name" value="DUF6698"/>
</dbReference>
<evidence type="ECO:0000313" key="4">
    <source>
        <dbReference type="Proteomes" id="UP000076842"/>
    </source>
</evidence>
<accession>A0A165EYF1</accession>
<reference evidence="3 4" key="1">
    <citation type="journal article" date="2016" name="Mol. Biol. Evol.">
        <title>Comparative Genomics of Early-Diverging Mushroom-Forming Fungi Provides Insights into the Origins of Lignocellulose Decay Capabilities.</title>
        <authorList>
            <person name="Nagy L.G."/>
            <person name="Riley R."/>
            <person name="Tritt A."/>
            <person name="Adam C."/>
            <person name="Daum C."/>
            <person name="Floudas D."/>
            <person name="Sun H."/>
            <person name="Yadav J.S."/>
            <person name="Pangilinan J."/>
            <person name="Larsson K.H."/>
            <person name="Matsuura K."/>
            <person name="Barry K."/>
            <person name="Labutti K."/>
            <person name="Kuo R."/>
            <person name="Ohm R.A."/>
            <person name="Bhattacharya S.S."/>
            <person name="Shirouzu T."/>
            <person name="Yoshinaga Y."/>
            <person name="Martin F.M."/>
            <person name="Grigoriev I.V."/>
            <person name="Hibbett D.S."/>
        </authorList>
    </citation>
    <scope>NUCLEOTIDE SEQUENCE [LARGE SCALE GENOMIC DNA]</scope>
    <source>
        <strain evidence="3 4">HHB12733</strain>
    </source>
</reference>
<feature type="region of interest" description="Disordered" evidence="1">
    <location>
        <begin position="1"/>
        <end position="24"/>
    </location>
</feature>
<evidence type="ECO:0000313" key="3">
    <source>
        <dbReference type="EMBL" id="KZT55786.1"/>
    </source>
</evidence>
<feature type="region of interest" description="Disordered" evidence="1">
    <location>
        <begin position="118"/>
        <end position="142"/>
    </location>
</feature>
<dbReference type="Proteomes" id="UP000076842">
    <property type="component" value="Unassembled WGS sequence"/>
</dbReference>